<feature type="transmembrane region" description="Helical" evidence="11">
    <location>
        <begin position="90"/>
        <end position="109"/>
    </location>
</feature>
<keyword evidence="3" id="KW-0813">Transport</keyword>
<dbReference type="Gene3D" id="1.20.120.1770">
    <property type="match status" value="1"/>
</dbReference>
<feature type="domain" description="Cytochrome b561" evidence="12">
    <location>
        <begin position="52"/>
        <end position="250"/>
    </location>
</feature>
<evidence type="ECO:0000256" key="7">
    <source>
        <dbReference type="ARBA" id="ARBA00022982"/>
    </source>
</evidence>
<keyword evidence="8 11" id="KW-1133">Transmembrane helix</keyword>
<gene>
    <name evidence="13" type="ORF">LOD99_12644</name>
</gene>
<evidence type="ECO:0000256" key="1">
    <source>
        <dbReference type="ARBA" id="ARBA00001970"/>
    </source>
</evidence>
<name>A0AAV7JCW0_9METZ</name>
<evidence type="ECO:0000256" key="6">
    <source>
        <dbReference type="ARBA" id="ARBA00022723"/>
    </source>
</evidence>
<comment type="cofactor">
    <cofactor evidence="1">
        <name>heme b</name>
        <dbReference type="ChEBI" id="CHEBI:60344"/>
    </cofactor>
</comment>
<evidence type="ECO:0000313" key="13">
    <source>
        <dbReference type="EMBL" id="KAI6646523.1"/>
    </source>
</evidence>
<feature type="transmembrane region" description="Helical" evidence="11">
    <location>
        <begin position="229"/>
        <end position="249"/>
    </location>
</feature>
<dbReference type="PANTHER" id="PTHR10106:SF0">
    <property type="entry name" value="LD36721P"/>
    <property type="match status" value="1"/>
</dbReference>
<evidence type="ECO:0000259" key="12">
    <source>
        <dbReference type="PROSITE" id="PS50939"/>
    </source>
</evidence>
<keyword evidence="9" id="KW-0408">Iron</keyword>
<dbReference type="InterPro" id="IPR043205">
    <property type="entry name" value="CYB561/CYBRD1-like"/>
</dbReference>
<keyword evidence="14" id="KW-1185">Reference proteome</keyword>
<dbReference type="Proteomes" id="UP001165289">
    <property type="component" value="Unassembled WGS sequence"/>
</dbReference>
<feature type="transmembrane region" description="Helical" evidence="11">
    <location>
        <begin position="199"/>
        <end position="217"/>
    </location>
</feature>
<evidence type="ECO:0000256" key="11">
    <source>
        <dbReference type="SAM" id="Phobius"/>
    </source>
</evidence>
<dbReference type="GO" id="GO:0046872">
    <property type="term" value="F:metal ion binding"/>
    <property type="evidence" value="ECO:0007669"/>
    <property type="project" value="UniProtKB-KW"/>
</dbReference>
<feature type="transmembrane region" description="Helical" evidence="11">
    <location>
        <begin position="162"/>
        <end position="187"/>
    </location>
</feature>
<evidence type="ECO:0000256" key="3">
    <source>
        <dbReference type="ARBA" id="ARBA00022448"/>
    </source>
</evidence>
<evidence type="ECO:0000256" key="4">
    <source>
        <dbReference type="ARBA" id="ARBA00022617"/>
    </source>
</evidence>
<keyword evidence="4" id="KW-0349">Heme</keyword>
<evidence type="ECO:0000256" key="2">
    <source>
        <dbReference type="ARBA" id="ARBA00004141"/>
    </source>
</evidence>
<keyword evidence="6" id="KW-0479">Metal-binding</keyword>
<evidence type="ECO:0000256" key="10">
    <source>
        <dbReference type="ARBA" id="ARBA00023136"/>
    </source>
</evidence>
<keyword evidence="10 11" id="KW-0472">Membrane</keyword>
<protein>
    <submittedName>
        <fullName evidence="13">Cytochrome B561</fullName>
    </submittedName>
</protein>
<dbReference type="GO" id="GO:0016491">
    <property type="term" value="F:oxidoreductase activity"/>
    <property type="evidence" value="ECO:0007669"/>
    <property type="project" value="InterPro"/>
</dbReference>
<evidence type="ECO:0000256" key="8">
    <source>
        <dbReference type="ARBA" id="ARBA00022989"/>
    </source>
</evidence>
<sequence length="270" mass="30375">MDEGTPLTTIQREKEEEIIALKDYFPYLRIMSSKWGRIVVIIIVNIVVLTNIALLFSFLTVNIDLKPNTASNQGFSFDPNTPQFFNLHKLFMILGLCILPPNAMLIYRYKIIKLDRIILKISHAVILLASLLFAIAGFGIVLKIKIDSKAVNFTSIHSWFGITTIVMLAIQWLVGIVVFLIPTGMALRYKETIMVFHRFIGLMLIILPALTALMGISEVDGFGLEGLSLLAKFLTLGLFIQAAMVIFLLHGPGNLILKSVQEHRVERNYN</sequence>
<comment type="subcellular location">
    <subcellularLocation>
        <location evidence="2">Membrane</location>
        <topology evidence="2">Multi-pass membrane protein</topology>
    </subcellularLocation>
</comment>
<dbReference type="PANTHER" id="PTHR10106">
    <property type="entry name" value="CYTOCHROME B561-RELATED"/>
    <property type="match status" value="1"/>
</dbReference>
<feature type="transmembrane region" description="Helical" evidence="11">
    <location>
        <begin position="38"/>
        <end position="59"/>
    </location>
</feature>
<comment type="caution">
    <text evidence="13">The sequence shown here is derived from an EMBL/GenBank/DDBJ whole genome shotgun (WGS) entry which is preliminary data.</text>
</comment>
<keyword evidence="7" id="KW-0249">Electron transport</keyword>
<keyword evidence="5 11" id="KW-0812">Transmembrane</keyword>
<evidence type="ECO:0000256" key="5">
    <source>
        <dbReference type="ARBA" id="ARBA00022692"/>
    </source>
</evidence>
<reference evidence="13 14" key="1">
    <citation type="journal article" date="2023" name="BMC Biol.">
        <title>The compact genome of the sponge Oopsacas minuta (Hexactinellida) is lacking key metazoan core genes.</title>
        <authorList>
            <person name="Santini S."/>
            <person name="Schenkelaars Q."/>
            <person name="Jourda C."/>
            <person name="Duchesne M."/>
            <person name="Belahbib H."/>
            <person name="Rocher C."/>
            <person name="Selva M."/>
            <person name="Riesgo A."/>
            <person name="Vervoort M."/>
            <person name="Leys S.P."/>
            <person name="Kodjabachian L."/>
            <person name="Le Bivic A."/>
            <person name="Borchiellini C."/>
            <person name="Claverie J.M."/>
            <person name="Renard E."/>
        </authorList>
    </citation>
    <scope>NUCLEOTIDE SEQUENCE [LARGE SCALE GENOMIC DNA]</scope>
    <source>
        <strain evidence="13">SPO-2</strain>
    </source>
</reference>
<accession>A0AAV7JCW0</accession>
<evidence type="ECO:0000313" key="14">
    <source>
        <dbReference type="Proteomes" id="UP001165289"/>
    </source>
</evidence>
<organism evidence="13 14">
    <name type="scientific">Oopsacas minuta</name>
    <dbReference type="NCBI Taxonomy" id="111878"/>
    <lineage>
        <taxon>Eukaryota</taxon>
        <taxon>Metazoa</taxon>
        <taxon>Porifera</taxon>
        <taxon>Hexactinellida</taxon>
        <taxon>Hexasterophora</taxon>
        <taxon>Lyssacinosida</taxon>
        <taxon>Leucopsacidae</taxon>
        <taxon>Oopsacas</taxon>
    </lineage>
</organism>
<dbReference type="GO" id="GO:0016020">
    <property type="term" value="C:membrane"/>
    <property type="evidence" value="ECO:0007669"/>
    <property type="project" value="UniProtKB-SubCell"/>
</dbReference>
<dbReference type="AlphaFoldDB" id="A0AAV7JCW0"/>
<dbReference type="InterPro" id="IPR006593">
    <property type="entry name" value="Cyt_b561/ferric_Rdtase_TM"/>
</dbReference>
<dbReference type="EMBL" id="JAKMXF010000354">
    <property type="protein sequence ID" value="KAI6646523.1"/>
    <property type="molecule type" value="Genomic_DNA"/>
</dbReference>
<dbReference type="PROSITE" id="PS50939">
    <property type="entry name" value="CYTOCHROME_B561"/>
    <property type="match status" value="1"/>
</dbReference>
<dbReference type="SMART" id="SM00665">
    <property type="entry name" value="B561"/>
    <property type="match status" value="1"/>
</dbReference>
<evidence type="ECO:0000256" key="9">
    <source>
        <dbReference type="ARBA" id="ARBA00023004"/>
    </source>
</evidence>
<dbReference type="Pfam" id="PF03188">
    <property type="entry name" value="Cytochrom_B561"/>
    <property type="match status" value="1"/>
</dbReference>
<proteinExistence type="predicted"/>
<feature type="transmembrane region" description="Helical" evidence="11">
    <location>
        <begin position="121"/>
        <end position="142"/>
    </location>
</feature>